<keyword evidence="5" id="KW-1185">Reference proteome</keyword>
<name>A0A5C8IVD0_9BACT</name>
<dbReference type="RefSeq" id="WP_147923947.1">
    <property type="nucleotide sequence ID" value="NZ_VRTY01000133.1"/>
</dbReference>
<accession>A0A5C8IVD0</accession>
<proteinExistence type="predicted"/>
<dbReference type="Pfam" id="PF04336">
    <property type="entry name" value="ACP_PD"/>
    <property type="match status" value="1"/>
</dbReference>
<dbReference type="PANTHER" id="PTHR38764:SF1">
    <property type="entry name" value="ACYL CARRIER PROTEIN PHOSPHODIESTERASE"/>
    <property type="match status" value="1"/>
</dbReference>
<dbReference type="EMBL" id="VRTY01000133">
    <property type="protein sequence ID" value="TXK25024.1"/>
    <property type="molecule type" value="Genomic_DNA"/>
</dbReference>
<dbReference type="GO" id="GO:0006633">
    <property type="term" value="P:fatty acid biosynthetic process"/>
    <property type="evidence" value="ECO:0007669"/>
    <property type="project" value="InterPro"/>
</dbReference>
<reference evidence="4 5" key="1">
    <citation type="submission" date="2019-08" db="EMBL/GenBank/DDBJ databases">
        <authorList>
            <person name="Shi S."/>
        </authorList>
    </citation>
    <scope>NUCLEOTIDE SEQUENCE [LARGE SCALE GENOMIC DNA]</scope>
    <source>
        <strain evidence="4 5">GY10130</strain>
    </source>
</reference>
<evidence type="ECO:0000313" key="5">
    <source>
        <dbReference type="Proteomes" id="UP000321926"/>
    </source>
</evidence>
<evidence type="ECO:0000313" key="4">
    <source>
        <dbReference type="EMBL" id="TXK25024.1"/>
    </source>
</evidence>
<gene>
    <name evidence="4" type="ORF">FVR03_22065</name>
</gene>
<dbReference type="InterPro" id="IPR007431">
    <property type="entry name" value="ACP_PD"/>
</dbReference>
<keyword evidence="1" id="KW-0444">Lipid biosynthesis</keyword>
<dbReference type="Proteomes" id="UP000321926">
    <property type="component" value="Unassembled WGS sequence"/>
</dbReference>
<keyword evidence="2" id="KW-0378">Hydrolase</keyword>
<dbReference type="AlphaFoldDB" id="A0A5C8IVD0"/>
<protein>
    <submittedName>
        <fullName evidence="4">DUF479 domain-containing protein</fullName>
    </submittedName>
</protein>
<keyword evidence="3" id="KW-0443">Lipid metabolism</keyword>
<dbReference type="OrthoDB" id="8442777at2"/>
<organism evidence="4 5">
    <name type="scientific">Pontibacter qinzhouensis</name>
    <dbReference type="NCBI Taxonomy" id="2603253"/>
    <lineage>
        <taxon>Bacteria</taxon>
        <taxon>Pseudomonadati</taxon>
        <taxon>Bacteroidota</taxon>
        <taxon>Cytophagia</taxon>
        <taxon>Cytophagales</taxon>
        <taxon>Hymenobacteraceae</taxon>
        <taxon>Pontibacter</taxon>
    </lineage>
</organism>
<dbReference type="GO" id="GO:0008770">
    <property type="term" value="F:[acyl-carrier-protein] phosphodiesterase activity"/>
    <property type="evidence" value="ECO:0007669"/>
    <property type="project" value="InterPro"/>
</dbReference>
<evidence type="ECO:0000256" key="2">
    <source>
        <dbReference type="ARBA" id="ARBA00022801"/>
    </source>
</evidence>
<dbReference type="PIRSF" id="PIRSF011489">
    <property type="entry name" value="DUF479"/>
    <property type="match status" value="1"/>
</dbReference>
<comment type="caution">
    <text evidence="4">The sequence shown here is derived from an EMBL/GenBank/DDBJ whole genome shotgun (WGS) entry which is preliminary data.</text>
</comment>
<dbReference type="PANTHER" id="PTHR38764">
    <property type="entry name" value="ACYL CARRIER PROTEIN PHOSPHODIESTERASE"/>
    <property type="match status" value="1"/>
</dbReference>
<evidence type="ECO:0000256" key="1">
    <source>
        <dbReference type="ARBA" id="ARBA00022516"/>
    </source>
</evidence>
<sequence>MNYLAHIFLSGDEEDLLIGNFIADAVKGKQLEQYQPGIARGIRLHRLIDTFTDTHPVVHQSKERLRPHFRKYAPVVADMFFDHFLAIGFEQFAPVALEVFVDRAYSIIHNQFDLLPPRVQHFFPYMMRQNWLASYAEIEGIRQALAGMSRRTSFKSGMELAGDELQANYHLYAADFHQFFPDLIAYVHQVRQELV</sequence>
<evidence type="ECO:0000256" key="3">
    <source>
        <dbReference type="ARBA" id="ARBA00023098"/>
    </source>
</evidence>